<sequence length="120" mass="13378">MIGQLYATGIEVQQMYPGTENKWIGIIKFEDESHAVLGGVQGSLSNKYGDDLLVVCRLLLADAEKMGITMLAVGEKQKLYVTKLFVNNRKIYEQMCMAADALDFEVCNCLPNNEILNNLV</sequence>
<protein>
    <submittedName>
        <fullName evidence="1">Uncharacterized protein</fullName>
    </submittedName>
</protein>
<name>A0A1B7WW11_APHFL</name>
<gene>
    <name evidence="1" type="ORF">AN484_21285</name>
</gene>
<accession>A0A1B7WW11</accession>
<evidence type="ECO:0000313" key="1">
    <source>
        <dbReference type="EMBL" id="OBQ41284.1"/>
    </source>
</evidence>
<reference evidence="1 2" key="1">
    <citation type="submission" date="2015-09" db="EMBL/GenBank/DDBJ databases">
        <title>Aphanizomenon flos-aquae WA102.</title>
        <authorList>
            <person name="Driscoll C."/>
        </authorList>
    </citation>
    <scope>NUCLEOTIDE SEQUENCE [LARGE SCALE GENOMIC DNA]</scope>
    <source>
        <strain evidence="1">WA102</strain>
    </source>
</reference>
<evidence type="ECO:0000313" key="2">
    <source>
        <dbReference type="Proteomes" id="UP000092093"/>
    </source>
</evidence>
<dbReference type="Proteomes" id="UP000092093">
    <property type="component" value="Unassembled WGS sequence"/>
</dbReference>
<dbReference type="AlphaFoldDB" id="A0A1B7WW11"/>
<proteinExistence type="predicted"/>
<comment type="caution">
    <text evidence="1">The sequence shown here is derived from an EMBL/GenBank/DDBJ whole genome shotgun (WGS) entry which is preliminary data.</text>
</comment>
<organism evidence="1 2">
    <name type="scientific">Aphanizomenon flos-aquae WA102</name>
    <dbReference type="NCBI Taxonomy" id="1710896"/>
    <lineage>
        <taxon>Bacteria</taxon>
        <taxon>Bacillati</taxon>
        <taxon>Cyanobacteriota</taxon>
        <taxon>Cyanophyceae</taxon>
        <taxon>Nostocales</taxon>
        <taxon>Aphanizomenonaceae</taxon>
        <taxon>Aphanizomenon</taxon>
    </lineage>
</organism>
<dbReference type="EMBL" id="LJOW01000152">
    <property type="protein sequence ID" value="OBQ41284.1"/>
    <property type="molecule type" value="Genomic_DNA"/>
</dbReference>